<protein>
    <submittedName>
        <fullName evidence="2">Uncharacterized protein</fullName>
    </submittedName>
</protein>
<keyword evidence="3" id="KW-1185">Reference proteome</keyword>
<feature type="transmembrane region" description="Helical" evidence="1">
    <location>
        <begin position="185"/>
        <end position="208"/>
    </location>
</feature>
<feature type="transmembrane region" description="Helical" evidence="1">
    <location>
        <begin position="15"/>
        <end position="42"/>
    </location>
</feature>
<sequence>MQDITGTLSLFPRKLAFLLAIFVERVTTCSLLSCLFCVRYAVCLKITHIHLFDLKTSFLRLNFLRTHHHCPIEYYCNILKVDVVLGQCDLHQLKLQSMRCSRSSHVGKTITWCKNSAYNLQLYWENKYSSKCIIVLPLSDELKSIISVRLIAQILQSVFSKSYFLPLRALQMTPKFLATATTKKLLLLKSVSISFLTIGTTTVTIISLGKHGIMSTMTSSRATLTP</sequence>
<name>A0A6G0TBK7_APHGL</name>
<keyword evidence="1" id="KW-1133">Transmembrane helix</keyword>
<comment type="caution">
    <text evidence="2">The sequence shown here is derived from an EMBL/GenBank/DDBJ whole genome shotgun (WGS) entry which is preliminary data.</text>
</comment>
<keyword evidence="1" id="KW-0472">Membrane</keyword>
<evidence type="ECO:0000313" key="2">
    <source>
        <dbReference type="EMBL" id="KAE9529611.1"/>
    </source>
</evidence>
<dbReference type="AlphaFoldDB" id="A0A6G0TBK7"/>
<proteinExistence type="predicted"/>
<evidence type="ECO:0000313" key="3">
    <source>
        <dbReference type="Proteomes" id="UP000475862"/>
    </source>
</evidence>
<dbReference type="EMBL" id="VYZN01000044">
    <property type="protein sequence ID" value="KAE9529611.1"/>
    <property type="molecule type" value="Genomic_DNA"/>
</dbReference>
<gene>
    <name evidence="2" type="ORF">AGLY_011707</name>
</gene>
<organism evidence="2 3">
    <name type="scientific">Aphis glycines</name>
    <name type="common">Soybean aphid</name>
    <dbReference type="NCBI Taxonomy" id="307491"/>
    <lineage>
        <taxon>Eukaryota</taxon>
        <taxon>Metazoa</taxon>
        <taxon>Ecdysozoa</taxon>
        <taxon>Arthropoda</taxon>
        <taxon>Hexapoda</taxon>
        <taxon>Insecta</taxon>
        <taxon>Pterygota</taxon>
        <taxon>Neoptera</taxon>
        <taxon>Paraneoptera</taxon>
        <taxon>Hemiptera</taxon>
        <taxon>Sternorrhyncha</taxon>
        <taxon>Aphidomorpha</taxon>
        <taxon>Aphidoidea</taxon>
        <taxon>Aphididae</taxon>
        <taxon>Aphidini</taxon>
        <taxon>Aphis</taxon>
        <taxon>Aphis</taxon>
    </lineage>
</organism>
<accession>A0A6G0TBK7</accession>
<evidence type="ECO:0000256" key="1">
    <source>
        <dbReference type="SAM" id="Phobius"/>
    </source>
</evidence>
<dbReference type="Proteomes" id="UP000475862">
    <property type="component" value="Unassembled WGS sequence"/>
</dbReference>
<reference evidence="2 3" key="1">
    <citation type="submission" date="2019-08" db="EMBL/GenBank/DDBJ databases">
        <title>The genome of the soybean aphid Biotype 1, its phylome, world population structure and adaptation to the North American continent.</title>
        <authorList>
            <person name="Giordano R."/>
            <person name="Donthu R.K."/>
            <person name="Hernandez A.G."/>
            <person name="Wright C.L."/>
            <person name="Zimin A.V."/>
        </authorList>
    </citation>
    <scope>NUCLEOTIDE SEQUENCE [LARGE SCALE GENOMIC DNA]</scope>
    <source>
        <tissue evidence="2">Whole aphids</tissue>
    </source>
</reference>
<keyword evidence="1" id="KW-0812">Transmembrane</keyword>